<dbReference type="SUPFAM" id="SSF52949">
    <property type="entry name" value="Macro domain-like"/>
    <property type="match status" value="1"/>
</dbReference>
<comment type="caution">
    <text evidence="2">The sequence shown here is derived from an EMBL/GenBank/DDBJ whole genome shotgun (WGS) entry which is preliminary data.</text>
</comment>
<dbReference type="InterPro" id="IPR043472">
    <property type="entry name" value="Macro_dom-like"/>
</dbReference>
<reference evidence="2 3" key="1">
    <citation type="submission" date="2021-03" db="EMBL/GenBank/DDBJ databases">
        <title>Genomic Encyclopedia of Type Strains, Phase IV (KMG-IV): sequencing the most valuable type-strain genomes for metagenomic binning, comparative biology and taxonomic classification.</title>
        <authorList>
            <person name="Goeker M."/>
        </authorList>
    </citation>
    <scope>NUCLEOTIDE SEQUENCE [LARGE SCALE GENOMIC DNA]</scope>
    <source>
        <strain evidence="2 3">DSM 28783</strain>
    </source>
</reference>
<keyword evidence="3" id="KW-1185">Reference proteome</keyword>
<feature type="domain" description="Macro" evidence="1">
    <location>
        <begin position="1"/>
        <end position="179"/>
    </location>
</feature>
<dbReference type="PANTHER" id="PTHR11106">
    <property type="entry name" value="GANGLIOSIDE INDUCED DIFFERENTIATION ASSOCIATED PROTEIN 2-RELATED"/>
    <property type="match status" value="1"/>
</dbReference>
<dbReference type="PROSITE" id="PS51154">
    <property type="entry name" value="MACRO"/>
    <property type="match status" value="1"/>
</dbReference>
<dbReference type="CDD" id="cd02908">
    <property type="entry name" value="Macro_OAADPr_deacetylase"/>
    <property type="match status" value="1"/>
</dbReference>
<gene>
    <name evidence="2" type="ORF">J2Z42_000457</name>
</gene>
<dbReference type="PANTHER" id="PTHR11106:SF27">
    <property type="entry name" value="MACRO DOMAIN-CONTAINING PROTEIN"/>
    <property type="match status" value="1"/>
</dbReference>
<dbReference type="RefSeq" id="WP_209700720.1">
    <property type="nucleotide sequence ID" value="NZ_JAGGLM010000001.1"/>
</dbReference>
<accession>A0ABS4KP26</accession>
<dbReference type="Pfam" id="PF01661">
    <property type="entry name" value="Macro"/>
    <property type="match status" value="1"/>
</dbReference>
<sequence>MSVSYINKITITKGDITRENVDAIVNAANSGLRGGGGVDGAIHSAGGPKILEECMVIISKIGRLETGEAVITSAGNLKAKYVIHTVGPIWHGGDKNEETLLANAYRNSLKLASENKIKTIAFSNISTGVYGFPKKLASKIAFNTVIESLKNYEAIEKVKFVCFDDYNYKLYVNLLNDVI</sequence>
<dbReference type="EMBL" id="JAGGLM010000001">
    <property type="protein sequence ID" value="MBP2031792.1"/>
    <property type="molecule type" value="Genomic_DNA"/>
</dbReference>
<dbReference type="NCBIfam" id="NF001663">
    <property type="entry name" value="PRK00431.1-4"/>
    <property type="match status" value="1"/>
</dbReference>
<evidence type="ECO:0000313" key="3">
    <source>
        <dbReference type="Proteomes" id="UP001519307"/>
    </source>
</evidence>
<dbReference type="NCBIfam" id="NF001664">
    <property type="entry name" value="PRK00431.1-6"/>
    <property type="match status" value="1"/>
</dbReference>
<dbReference type="Gene3D" id="3.40.220.10">
    <property type="entry name" value="Leucine Aminopeptidase, subunit E, domain 1"/>
    <property type="match status" value="1"/>
</dbReference>
<evidence type="ECO:0000313" key="2">
    <source>
        <dbReference type="EMBL" id="MBP2031792.1"/>
    </source>
</evidence>
<evidence type="ECO:0000259" key="1">
    <source>
        <dbReference type="PROSITE" id="PS51154"/>
    </source>
</evidence>
<proteinExistence type="predicted"/>
<organism evidence="2 3">
    <name type="scientific">Clostridium algifaecis</name>
    <dbReference type="NCBI Taxonomy" id="1472040"/>
    <lineage>
        <taxon>Bacteria</taxon>
        <taxon>Bacillati</taxon>
        <taxon>Bacillota</taxon>
        <taxon>Clostridia</taxon>
        <taxon>Eubacteriales</taxon>
        <taxon>Clostridiaceae</taxon>
        <taxon>Clostridium</taxon>
    </lineage>
</organism>
<dbReference type="SMART" id="SM00506">
    <property type="entry name" value="A1pp"/>
    <property type="match status" value="1"/>
</dbReference>
<name>A0ABS4KP26_9CLOT</name>
<dbReference type="Proteomes" id="UP001519307">
    <property type="component" value="Unassembled WGS sequence"/>
</dbReference>
<dbReference type="InterPro" id="IPR002589">
    <property type="entry name" value="Macro_dom"/>
</dbReference>
<protein>
    <submittedName>
        <fullName evidence="2">O-acetyl-ADP-ribose deacetylase (Regulator of RNase III)</fullName>
    </submittedName>
</protein>